<dbReference type="SUPFAM" id="SSF52540">
    <property type="entry name" value="P-loop containing nucleoside triphosphate hydrolases"/>
    <property type="match status" value="1"/>
</dbReference>
<dbReference type="Proteomes" id="UP000656723">
    <property type="component" value="Unassembled WGS sequence"/>
</dbReference>
<evidence type="ECO:0000313" key="3">
    <source>
        <dbReference type="Proteomes" id="UP000656723"/>
    </source>
</evidence>
<evidence type="ECO:0000259" key="1">
    <source>
        <dbReference type="SMART" id="SM00382"/>
    </source>
</evidence>
<gene>
    <name evidence="2" type="ORF">FOT72_09455</name>
</gene>
<evidence type="ECO:0000313" key="2">
    <source>
        <dbReference type="EMBL" id="MBE0128229.1"/>
    </source>
</evidence>
<protein>
    <submittedName>
        <fullName evidence="2">AAA family ATPase</fullName>
    </submittedName>
</protein>
<feature type="domain" description="AAA+ ATPase" evidence="1">
    <location>
        <begin position="22"/>
        <end position="321"/>
    </location>
</feature>
<dbReference type="Pfam" id="PF13304">
    <property type="entry name" value="AAA_21"/>
    <property type="match status" value="1"/>
</dbReference>
<dbReference type="PANTHER" id="PTHR43581">
    <property type="entry name" value="ATP/GTP PHOSPHATASE"/>
    <property type="match status" value="1"/>
</dbReference>
<dbReference type="GO" id="GO:0016887">
    <property type="term" value="F:ATP hydrolysis activity"/>
    <property type="evidence" value="ECO:0007669"/>
    <property type="project" value="InterPro"/>
</dbReference>
<dbReference type="InterPro" id="IPR003593">
    <property type="entry name" value="AAA+_ATPase"/>
</dbReference>
<accession>A0A8I0MJT3</accession>
<name>A0A8I0MJT3_CITAM</name>
<dbReference type="InterPro" id="IPR051396">
    <property type="entry name" value="Bact_Antivir_Def_Nuclease"/>
</dbReference>
<dbReference type="InterPro" id="IPR003959">
    <property type="entry name" value="ATPase_AAA_core"/>
</dbReference>
<organism evidence="2 3">
    <name type="scientific">Citrobacter amalonaticus</name>
    <dbReference type="NCBI Taxonomy" id="35703"/>
    <lineage>
        <taxon>Bacteria</taxon>
        <taxon>Pseudomonadati</taxon>
        <taxon>Pseudomonadota</taxon>
        <taxon>Gammaproteobacteria</taxon>
        <taxon>Enterobacterales</taxon>
        <taxon>Enterobacteriaceae</taxon>
        <taxon>Citrobacter</taxon>
    </lineage>
</organism>
<dbReference type="InterPro" id="IPR027417">
    <property type="entry name" value="P-loop_NTPase"/>
</dbReference>
<proteinExistence type="predicted"/>
<dbReference type="EMBL" id="VKME01000008">
    <property type="protein sequence ID" value="MBE0128229.1"/>
    <property type="molecule type" value="Genomic_DNA"/>
</dbReference>
<reference evidence="2" key="1">
    <citation type="submission" date="2019-07" db="EMBL/GenBank/DDBJ databases">
        <title>KPC-2 carbapenem resistent Enterobacterales isolates from Germany.</title>
        <authorList>
            <person name="Yao Y."/>
            <person name="Falgenhauer L."/>
            <person name="Imirzalioglu C."/>
            <person name="Chakraborty T."/>
        </authorList>
    </citation>
    <scope>NUCLEOTIDE SEQUENCE</scope>
    <source>
        <strain evidence="2">CA13304</strain>
    </source>
</reference>
<sequence>MTIEALHIKNVRHFPEINISFNSGFNFITGPNGCGKTSLLATIAHCLAWNPAYSRFKEGSEYWVDIKQSGKQFRFGMGPGWFLSSSYRNNEIKSWNAPTSESGRESFIPNAVDKILSLPPLFIGAQRKINYKQIQGLSREQDAEHSKQHYIHDSLSQIYSESEREVKQWLINRYFIIEKEWAWEEKKNWKHLEQSLPKIGPFNSNFNYVRIGRDLEPVFSLYGKECYLEELSSGFQAILFIIIAIFEWVESCLPEGERDVQMASGTVLIDELDNHLHPEWQFTVRDGIEKLFPNIQFIITTHSPHLLSSAKENEIIMLPGSYPEERYDFSPSEDAYSGWSTDMILKELMGVRSLDNKRYEKLVHTCFDNIEKNDLNALKESFAKLEAICHPGDSVLVVLKARIAGMEAKKDD</sequence>
<dbReference type="PANTHER" id="PTHR43581:SF2">
    <property type="entry name" value="EXCINUCLEASE ATPASE SUBUNIT"/>
    <property type="match status" value="1"/>
</dbReference>
<dbReference type="SMART" id="SM00382">
    <property type="entry name" value="AAA"/>
    <property type="match status" value="1"/>
</dbReference>
<dbReference type="Gene3D" id="3.40.50.300">
    <property type="entry name" value="P-loop containing nucleotide triphosphate hydrolases"/>
    <property type="match status" value="1"/>
</dbReference>
<dbReference type="RefSeq" id="WP_192478306.1">
    <property type="nucleotide sequence ID" value="NZ_VKME01000008.1"/>
</dbReference>
<dbReference type="GO" id="GO:0005524">
    <property type="term" value="F:ATP binding"/>
    <property type="evidence" value="ECO:0007669"/>
    <property type="project" value="InterPro"/>
</dbReference>
<comment type="caution">
    <text evidence="2">The sequence shown here is derived from an EMBL/GenBank/DDBJ whole genome shotgun (WGS) entry which is preliminary data.</text>
</comment>
<dbReference type="AlphaFoldDB" id="A0A8I0MJT3"/>